<evidence type="ECO:0000313" key="3">
    <source>
        <dbReference type="Proteomes" id="UP000566071"/>
    </source>
</evidence>
<dbReference type="EMBL" id="JABFCR010000005">
    <property type="protein sequence ID" value="NNU33227.1"/>
    <property type="molecule type" value="Genomic_DNA"/>
</dbReference>
<dbReference type="Pfam" id="PF13537">
    <property type="entry name" value="GATase_7"/>
    <property type="match status" value="1"/>
</dbReference>
<dbReference type="InterPro" id="IPR017932">
    <property type="entry name" value="GATase_2_dom"/>
</dbReference>
<accession>A0ABX1VZ47</accession>
<evidence type="ECO:0000313" key="2">
    <source>
        <dbReference type="EMBL" id="NNU33227.1"/>
    </source>
</evidence>
<organism evidence="2 3">
    <name type="scientific">Mucilaginibacter humi</name>
    <dbReference type="NCBI Taxonomy" id="2732510"/>
    <lineage>
        <taxon>Bacteria</taxon>
        <taxon>Pseudomonadati</taxon>
        <taxon>Bacteroidota</taxon>
        <taxon>Sphingobacteriia</taxon>
        <taxon>Sphingobacteriales</taxon>
        <taxon>Sphingobacteriaceae</taxon>
        <taxon>Mucilaginibacter</taxon>
    </lineage>
</organism>
<dbReference type="InterPro" id="IPR029055">
    <property type="entry name" value="Ntn_hydrolases_N"/>
</dbReference>
<reference evidence="2 3" key="1">
    <citation type="submission" date="2020-05" db="EMBL/GenBank/DDBJ databases">
        <authorList>
            <person name="Khan S.A."/>
            <person name="Jeon C.O."/>
            <person name="Chun B.H."/>
        </authorList>
    </citation>
    <scope>NUCLEOTIDE SEQUENCE [LARGE SCALE GENOMIC DNA]</scope>
    <source>
        <strain evidence="2 3">S1162</strain>
    </source>
</reference>
<proteinExistence type="predicted"/>
<evidence type="ECO:0000259" key="1">
    <source>
        <dbReference type="Pfam" id="PF13537"/>
    </source>
</evidence>
<name>A0ABX1VZ47_9SPHI</name>
<dbReference type="Gene3D" id="3.60.20.10">
    <property type="entry name" value="Glutamine Phosphoribosylpyrophosphate, subunit 1, domain 1"/>
    <property type="match status" value="1"/>
</dbReference>
<protein>
    <recommendedName>
        <fullName evidence="1">Glutamine amidotransferase type-2 domain-containing protein</fullName>
    </recommendedName>
</protein>
<dbReference type="Proteomes" id="UP000566071">
    <property type="component" value="Unassembled WGS sequence"/>
</dbReference>
<dbReference type="SUPFAM" id="SSF56235">
    <property type="entry name" value="N-terminal nucleophile aminohydrolases (Ntn hydrolases)"/>
    <property type="match status" value="1"/>
</dbReference>
<gene>
    <name evidence="2" type="ORF">HK413_01850</name>
</gene>
<keyword evidence="3" id="KW-1185">Reference proteome</keyword>
<comment type="caution">
    <text evidence="2">The sequence shown here is derived from an EMBL/GenBank/DDBJ whole genome shotgun (WGS) entry which is preliminary data.</text>
</comment>
<sequence>MEQHYCWSWSFNALQHARIVKRKAAFFKTESGLAITADARIDNRDELYLLLGLNSSEEKQLPDSSLILLLYEKYSEDCVKHIIGDFAFAVWNDKTQQLFAPAIK</sequence>
<feature type="domain" description="Glutamine amidotransferase type-2" evidence="1">
    <location>
        <begin position="26"/>
        <end position="100"/>
    </location>
</feature>